<name>A0A1I8C1M5_MELHA</name>
<feature type="region of interest" description="Disordered" evidence="1">
    <location>
        <begin position="25"/>
        <end position="73"/>
    </location>
</feature>
<organism evidence="2 3">
    <name type="scientific">Meloidogyne hapla</name>
    <name type="common">Root-knot nematode worm</name>
    <dbReference type="NCBI Taxonomy" id="6305"/>
    <lineage>
        <taxon>Eukaryota</taxon>
        <taxon>Metazoa</taxon>
        <taxon>Ecdysozoa</taxon>
        <taxon>Nematoda</taxon>
        <taxon>Chromadorea</taxon>
        <taxon>Rhabditida</taxon>
        <taxon>Tylenchina</taxon>
        <taxon>Tylenchomorpha</taxon>
        <taxon>Tylenchoidea</taxon>
        <taxon>Meloidogynidae</taxon>
        <taxon>Meloidogyninae</taxon>
        <taxon>Meloidogyne</taxon>
    </lineage>
</organism>
<feature type="compositionally biased region" description="Polar residues" evidence="1">
    <location>
        <begin position="28"/>
        <end position="39"/>
    </location>
</feature>
<accession>A0A1I8C1M5</accession>
<proteinExistence type="predicted"/>
<feature type="compositionally biased region" description="Low complexity" evidence="1">
    <location>
        <begin position="99"/>
        <end position="115"/>
    </location>
</feature>
<feature type="region of interest" description="Disordered" evidence="1">
    <location>
        <begin position="97"/>
        <end position="154"/>
    </location>
</feature>
<evidence type="ECO:0000256" key="1">
    <source>
        <dbReference type="SAM" id="MobiDB-lite"/>
    </source>
</evidence>
<evidence type="ECO:0000313" key="3">
    <source>
        <dbReference type="WBParaSite" id="MhA1_Contig94.frz3.gene12"/>
    </source>
</evidence>
<dbReference type="WBParaSite" id="MhA1_Contig94.frz3.gene12">
    <property type="protein sequence ID" value="MhA1_Contig94.frz3.gene12"/>
    <property type="gene ID" value="MhA1_Contig94.frz3.gene12"/>
</dbReference>
<sequence length="196" mass="22064">MPPPLPNNFGNRPEAVVNARVFVPGQPPQNQAINQGHFLQQQYQPPPPPAFHQPFQPYGQPPQQPQQPQQPVFNGDEWMEHYLGGDAFVNFEDFHEPHAQQQQPPAQQQHQQQFHPFPPMPPPPAAIPLPPYQPPAQDIPLPPYPQPYPQQQQLGDNFIGRNLGGNNNVENAFQRFNNNNNGVPPLGAPNMPIHID</sequence>
<reference evidence="3" key="1">
    <citation type="submission" date="2016-11" db="UniProtKB">
        <authorList>
            <consortium name="WormBaseParasite"/>
        </authorList>
    </citation>
    <scope>IDENTIFICATION</scope>
</reference>
<dbReference type="AlphaFoldDB" id="A0A1I8C1M5"/>
<protein>
    <submittedName>
        <fullName evidence="3">Uncharacterized protein</fullName>
    </submittedName>
</protein>
<dbReference type="Proteomes" id="UP000095281">
    <property type="component" value="Unplaced"/>
</dbReference>
<evidence type="ECO:0000313" key="2">
    <source>
        <dbReference type="Proteomes" id="UP000095281"/>
    </source>
</evidence>
<keyword evidence="2" id="KW-1185">Reference proteome</keyword>
<feature type="compositionally biased region" description="Pro residues" evidence="1">
    <location>
        <begin position="116"/>
        <end position="134"/>
    </location>
</feature>